<keyword evidence="4" id="KW-0274">FAD</keyword>
<evidence type="ECO:0000256" key="5">
    <source>
        <dbReference type="ARBA" id="ARBA00023002"/>
    </source>
</evidence>
<dbReference type="PANTHER" id="PTHR10961">
    <property type="entry name" value="PEROXISOMAL SARCOSINE OXIDASE"/>
    <property type="match status" value="1"/>
</dbReference>
<proteinExistence type="inferred from homology"/>
<keyword evidence="8" id="KW-1185">Reference proteome</keyword>
<keyword evidence="3" id="KW-0285">Flavoprotein</keyword>
<keyword evidence="5" id="KW-0560">Oxidoreductase</keyword>
<feature type="domain" description="FAD dependent oxidoreductase" evidence="6">
    <location>
        <begin position="6"/>
        <end position="349"/>
    </location>
</feature>
<accession>A0A8S1PR90</accession>
<dbReference type="PANTHER" id="PTHR10961:SF7">
    <property type="entry name" value="FAD DEPENDENT OXIDOREDUCTASE DOMAIN-CONTAINING PROTEIN"/>
    <property type="match status" value="1"/>
</dbReference>
<dbReference type="GO" id="GO:0050660">
    <property type="term" value="F:flavin adenine dinucleotide binding"/>
    <property type="evidence" value="ECO:0007669"/>
    <property type="project" value="InterPro"/>
</dbReference>
<evidence type="ECO:0000256" key="3">
    <source>
        <dbReference type="ARBA" id="ARBA00022630"/>
    </source>
</evidence>
<comment type="similarity">
    <text evidence="2">Belongs to the MSOX/MTOX family.</text>
</comment>
<dbReference type="GO" id="GO:0008115">
    <property type="term" value="F:sarcosine oxidase activity"/>
    <property type="evidence" value="ECO:0007669"/>
    <property type="project" value="TreeGrafter"/>
</dbReference>
<dbReference type="NCBIfam" id="NF008425">
    <property type="entry name" value="PRK11259.1"/>
    <property type="match status" value="1"/>
</dbReference>
<gene>
    <name evidence="7" type="ORF">PSON_ATCC_30995.1.T0840182</name>
</gene>
<dbReference type="InterPro" id="IPR045170">
    <property type="entry name" value="MTOX"/>
</dbReference>
<dbReference type="EMBL" id="CAJJDN010000084">
    <property type="protein sequence ID" value="CAD8105492.1"/>
    <property type="molecule type" value="Genomic_DNA"/>
</dbReference>
<dbReference type="AlphaFoldDB" id="A0A8S1PR90"/>
<name>A0A8S1PR90_9CILI</name>
<evidence type="ECO:0000313" key="8">
    <source>
        <dbReference type="Proteomes" id="UP000692954"/>
    </source>
</evidence>
<evidence type="ECO:0000256" key="1">
    <source>
        <dbReference type="ARBA" id="ARBA00001974"/>
    </source>
</evidence>
<organism evidence="7 8">
    <name type="scientific">Paramecium sonneborni</name>
    <dbReference type="NCBI Taxonomy" id="65129"/>
    <lineage>
        <taxon>Eukaryota</taxon>
        <taxon>Sar</taxon>
        <taxon>Alveolata</taxon>
        <taxon>Ciliophora</taxon>
        <taxon>Intramacronucleata</taxon>
        <taxon>Oligohymenophorea</taxon>
        <taxon>Peniculida</taxon>
        <taxon>Parameciidae</taxon>
        <taxon>Paramecium</taxon>
    </lineage>
</organism>
<evidence type="ECO:0000256" key="2">
    <source>
        <dbReference type="ARBA" id="ARBA00010989"/>
    </source>
</evidence>
<dbReference type="Pfam" id="PF01266">
    <property type="entry name" value="DAO"/>
    <property type="match status" value="1"/>
</dbReference>
<dbReference type="InterPro" id="IPR006076">
    <property type="entry name" value="FAD-dep_OxRdtase"/>
</dbReference>
<protein>
    <recommendedName>
        <fullName evidence="6">FAD dependent oxidoreductase domain-containing protein</fullName>
    </recommendedName>
</protein>
<reference evidence="7" key="1">
    <citation type="submission" date="2021-01" db="EMBL/GenBank/DDBJ databases">
        <authorList>
            <consortium name="Genoscope - CEA"/>
            <person name="William W."/>
        </authorList>
    </citation>
    <scope>NUCLEOTIDE SEQUENCE</scope>
</reference>
<comment type="cofactor">
    <cofactor evidence="1">
        <name>FAD</name>
        <dbReference type="ChEBI" id="CHEBI:57692"/>
    </cofactor>
</comment>
<sequence>MDTLYDLIIVGLGSHGSNCFSHFSGKMRVLGIEQYVSPHTKGSHNGETRIVREMGYSGEYIDIARRSLELWSQLQDSTSEQVYVKSGGILFGHQTDNQFRDFTQSHNPNLQQLKHQEVESRFPIKTSQDQQFFFDKSAGFVKPELAIQIFINQGKAKGGELINNCRYINHIYKDDEIHVYTDLGVFRSKKLILSLGMGLKRLQNTYSSLDIGIYKQQVVFFKTDNKRFDDLPVFLSEDDSQELYGFPRVNGEVKIGLHHFGPSLEHPDLYDQTKNEEGSANIIRGFLMKYMPELKDATVSRVQTCVYTSTRDHNFTIDFDPRCKNTIILSACSGHGFKFCIVMGEIIEEMFNTGVQKYKTFQLSRFQKPKF</sequence>
<evidence type="ECO:0000259" key="6">
    <source>
        <dbReference type="Pfam" id="PF01266"/>
    </source>
</evidence>
<dbReference type="Proteomes" id="UP000692954">
    <property type="component" value="Unassembled WGS sequence"/>
</dbReference>
<dbReference type="OrthoDB" id="288395at2759"/>
<evidence type="ECO:0000313" key="7">
    <source>
        <dbReference type="EMBL" id="CAD8105492.1"/>
    </source>
</evidence>
<comment type="caution">
    <text evidence="7">The sequence shown here is derived from an EMBL/GenBank/DDBJ whole genome shotgun (WGS) entry which is preliminary data.</text>
</comment>
<evidence type="ECO:0000256" key="4">
    <source>
        <dbReference type="ARBA" id="ARBA00022827"/>
    </source>
</evidence>